<reference evidence="2 3" key="1">
    <citation type="journal article" date="2019" name="Sci. Rep.">
        <title>Orb-weaving spider Araneus ventricosus genome elucidates the spidroin gene catalogue.</title>
        <authorList>
            <person name="Kono N."/>
            <person name="Nakamura H."/>
            <person name="Ohtoshi R."/>
            <person name="Moran D.A.P."/>
            <person name="Shinohara A."/>
            <person name="Yoshida Y."/>
            <person name="Fujiwara M."/>
            <person name="Mori M."/>
            <person name="Tomita M."/>
            <person name="Arakawa K."/>
        </authorList>
    </citation>
    <scope>NUCLEOTIDE SEQUENCE [LARGE SCALE GENOMIC DNA]</scope>
</reference>
<dbReference type="GO" id="GO:0006281">
    <property type="term" value="P:DNA repair"/>
    <property type="evidence" value="ECO:0007669"/>
    <property type="project" value="InterPro"/>
</dbReference>
<accession>A0A4Y2FDF9</accession>
<dbReference type="EMBL" id="BGPR01095678">
    <property type="protein sequence ID" value="GBM39392.1"/>
    <property type="molecule type" value="Genomic_DNA"/>
</dbReference>
<protein>
    <submittedName>
        <fullName evidence="2">RNA-directed DNA polymerase from mobile element jockey</fullName>
    </submittedName>
</protein>
<dbReference type="GO" id="GO:0003964">
    <property type="term" value="F:RNA-directed DNA polymerase activity"/>
    <property type="evidence" value="ECO:0007669"/>
    <property type="project" value="UniProtKB-KW"/>
</dbReference>
<gene>
    <name evidence="2" type="primary">jockeypol_205</name>
    <name evidence="2" type="ORF">AVEN_73500_1</name>
</gene>
<keyword evidence="3" id="KW-1185">Reference proteome</keyword>
<dbReference type="OrthoDB" id="10065625at2759"/>
<name>A0A4Y2FDF9_ARAVE</name>
<proteinExistence type="predicted"/>
<dbReference type="AlphaFoldDB" id="A0A4Y2FDF9"/>
<keyword evidence="2" id="KW-0808">Transferase</keyword>
<dbReference type="Gene3D" id="3.60.10.10">
    <property type="entry name" value="Endonuclease/exonuclease/phosphatase"/>
    <property type="match status" value="1"/>
</dbReference>
<dbReference type="InterPro" id="IPR036691">
    <property type="entry name" value="Endo/exonu/phosph_ase_sf"/>
</dbReference>
<dbReference type="Proteomes" id="UP000499080">
    <property type="component" value="Unassembled WGS sequence"/>
</dbReference>
<dbReference type="GO" id="GO:0003677">
    <property type="term" value="F:DNA binding"/>
    <property type="evidence" value="ECO:0007669"/>
    <property type="project" value="InterPro"/>
</dbReference>
<dbReference type="InterPro" id="IPR020847">
    <property type="entry name" value="AP_endonuclease_F1_BS"/>
</dbReference>
<evidence type="ECO:0000313" key="2">
    <source>
        <dbReference type="EMBL" id="GBM39392.1"/>
    </source>
</evidence>
<evidence type="ECO:0000313" key="3">
    <source>
        <dbReference type="Proteomes" id="UP000499080"/>
    </source>
</evidence>
<dbReference type="InterPro" id="IPR005135">
    <property type="entry name" value="Endo/exonuclease/phosphatase"/>
</dbReference>
<keyword evidence="2" id="KW-0548">Nucleotidyltransferase</keyword>
<dbReference type="Pfam" id="PF14529">
    <property type="entry name" value="Exo_endo_phos_2"/>
    <property type="match status" value="1"/>
</dbReference>
<feature type="domain" description="Endonuclease/exonuclease/phosphatase" evidence="1">
    <location>
        <begin position="86"/>
        <end position="195"/>
    </location>
</feature>
<dbReference type="PANTHER" id="PTHR33273:SF4">
    <property type="entry name" value="ENDONUCLEASE_EXONUCLEASE_PHOSPHATASE DOMAIN-CONTAINING PROTEIN"/>
    <property type="match status" value="1"/>
</dbReference>
<comment type="caution">
    <text evidence="2">The sequence shown here is derived from an EMBL/GenBank/DDBJ whole genome shotgun (WGS) entry which is preliminary data.</text>
</comment>
<organism evidence="2 3">
    <name type="scientific">Araneus ventricosus</name>
    <name type="common">Orbweaver spider</name>
    <name type="synonym">Epeira ventricosa</name>
    <dbReference type="NCBI Taxonomy" id="182803"/>
    <lineage>
        <taxon>Eukaryota</taxon>
        <taxon>Metazoa</taxon>
        <taxon>Ecdysozoa</taxon>
        <taxon>Arthropoda</taxon>
        <taxon>Chelicerata</taxon>
        <taxon>Arachnida</taxon>
        <taxon>Araneae</taxon>
        <taxon>Araneomorphae</taxon>
        <taxon>Entelegynae</taxon>
        <taxon>Araneoidea</taxon>
        <taxon>Araneidae</taxon>
        <taxon>Araneus</taxon>
    </lineage>
</organism>
<dbReference type="PROSITE" id="PS00726">
    <property type="entry name" value="AP_NUCLEASE_F1_1"/>
    <property type="match status" value="1"/>
</dbReference>
<keyword evidence="2" id="KW-0695">RNA-directed DNA polymerase</keyword>
<dbReference type="PANTHER" id="PTHR33273">
    <property type="entry name" value="DOMAIN-CONTAINING PROTEIN, PUTATIVE-RELATED"/>
    <property type="match status" value="1"/>
</dbReference>
<dbReference type="SUPFAM" id="SSF56219">
    <property type="entry name" value="DNase I-like"/>
    <property type="match status" value="1"/>
</dbReference>
<evidence type="ECO:0000259" key="1">
    <source>
        <dbReference type="Pfam" id="PF14529"/>
    </source>
</evidence>
<sequence length="285" mass="32773">MHDFRAFVDEHSPDLILLQETKLKNNKGIFLPNYILYRNDGPQNPVSGGTAVFVRNNISHNEIFIPNFSIISATVLKINLLNRPPISIASVYVPCRFDPRFINDLKLILNTNTSVILCGDFNAHHRLWNCATINKKGKALVDLSQSDNLEILFPPTPTRFGNNSASTIDLTLTKNFSYKHIIKSIPDLASDHNPILVNFNFNFHPIMLNRQKVTTDWKNFKNSLNENVKLQLPIINDHPSLEQHFKTITDDIIKAYQNSSRPLKDSEELYLPPQIRQYKTERNHF</sequence>
<dbReference type="GO" id="GO:0004519">
    <property type="term" value="F:endonuclease activity"/>
    <property type="evidence" value="ECO:0007669"/>
    <property type="project" value="InterPro"/>
</dbReference>